<evidence type="ECO:0000256" key="1">
    <source>
        <dbReference type="ARBA" id="ARBA00004370"/>
    </source>
</evidence>
<dbReference type="Gene3D" id="2.40.160.50">
    <property type="entry name" value="membrane protein fhac: a member of the omp85/tpsb transporter family"/>
    <property type="match status" value="1"/>
</dbReference>
<dbReference type="RefSeq" id="WP_245129813.1">
    <property type="nucleotide sequence ID" value="NZ_JALJEJ010000004.1"/>
</dbReference>
<dbReference type="Pfam" id="PF01103">
    <property type="entry name" value="Omp85"/>
    <property type="match status" value="1"/>
</dbReference>
<feature type="signal peptide" evidence="3">
    <location>
        <begin position="1"/>
        <end position="26"/>
    </location>
</feature>
<evidence type="ECO:0000259" key="4">
    <source>
        <dbReference type="Pfam" id="PF01103"/>
    </source>
</evidence>
<protein>
    <submittedName>
        <fullName evidence="5">Outer membrane protein assembly factor</fullName>
    </submittedName>
</protein>
<gene>
    <name evidence="5" type="ORF">MUY27_09685</name>
</gene>
<keyword evidence="2" id="KW-0472">Membrane</keyword>
<evidence type="ECO:0000256" key="2">
    <source>
        <dbReference type="ARBA" id="ARBA00023136"/>
    </source>
</evidence>
<dbReference type="AlphaFoldDB" id="A0A9X1X2K9"/>
<feature type="chain" id="PRO_5040757460" evidence="3">
    <location>
        <begin position="27"/>
        <end position="426"/>
    </location>
</feature>
<organism evidence="5 6">
    <name type="scientific">Mucilaginibacter straminoryzae</name>
    <dbReference type="NCBI Taxonomy" id="2932774"/>
    <lineage>
        <taxon>Bacteria</taxon>
        <taxon>Pseudomonadati</taxon>
        <taxon>Bacteroidota</taxon>
        <taxon>Sphingobacteriia</taxon>
        <taxon>Sphingobacteriales</taxon>
        <taxon>Sphingobacteriaceae</taxon>
        <taxon>Mucilaginibacter</taxon>
    </lineage>
</organism>
<sequence length="426" mass="47782">MTFKIVFRKYIFGVLVFLVPLTNAKAQLAEPDSIRGQVDVRDVVRKMRNKPPAPPDTTQRQSFFSVLPSAGYNPSVGFQLGVSSVGGCYFGDPATTTYSTFHWNAYASTNKLASCEFSHNTFTPNNVLNLQGKVEIGRTVAFDYGVGTGKKHQGDGEFSLNGVPLANNSDVFPINFTYIKFDEHIYRKLFTHVYAGAGVVADWYTGIDNIHNESHNFRSHNFRYSMIKGYNPRGYMASGMLFNLQFNSRDQPNRPYKGVYADFVLRVNQQWLGSTKNAVQLKAEARKYVSLSKENPQHVLAFWLWGNYLLGGSIPYLELPGTGSDVANRIGRGYTIGRFKGFSFAYAETEYRFPITSNKLISGVLFANAQTANNRRNIKLYEYWEPGGGAGLRFLFNKYSRSAVCLDYGVGHYGSKGIFLGLNEVF</sequence>
<keyword evidence="6" id="KW-1185">Reference proteome</keyword>
<dbReference type="EMBL" id="JALJEJ010000004">
    <property type="protein sequence ID" value="MCJ8209979.1"/>
    <property type="molecule type" value="Genomic_DNA"/>
</dbReference>
<name>A0A9X1X2K9_9SPHI</name>
<dbReference type="GO" id="GO:0019867">
    <property type="term" value="C:outer membrane"/>
    <property type="evidence" value="ECO:0007669"/>
    <property type="project" value="InterPro"/>
</dbReference>
<keyword evidence="3" id="KW-0732">Signal</keyword>
<evidence type="ECO:0000313" key="5">
    <source>
        <dbReference type="EMBL" id="MCJ8209979.1"/>
    </source>
</evidence>
<accession>A0A9X1X2K9</accession>
<dbReference type="InterPro" id="IPR000184">
    <property type="entry name" value="Bac_surfAg_D15"/>
</dbReference>
<evidence type="ECO:0000256" key="3">
    <source>
        <dbReference type="SAM" id="SignalP"/>
    </source>
</evidence>
<proteinExistence type="predicted"/>
<comment type="subcellular location">
    <subcellularLocation>
        <location evidence="1">Membrane</location>
    </subcellularLocation>
</comment>
<comment type="caution">
    <text evidence="5">The sequence shown here is derived from an EMBL/GenBank/DDBJ whole genome shotgun (WGS) entry which is preliminary data.</text>
</comment>
<reference evidence="5" key="1">
    <citation type="submission" date="2022-04" db="EMBL/GenBank/DDBJ databases">
        <title>Mucilaginibacter sp. RS28 isolated from freshwater.</title>
        <authorList>
            <person name="Ko S.-R."/>
        </authorList>
    </citation>
    <scope>NUCLEOTIDE SEQUENCE</scope>
    <source>
        <strain evidence="5">RS28</strain>
    </source>
</reference>
<dbReference type="Proteomes" id="UP001139450">
    <property type="component" value="Unassembled WGS sequence"/>
</dbReference>
<evidence type="ECO:0000313" key="6">
    <source>
        <dbReference type="Proteomes" id="UP001139450"/>
    </source>
</evidence>
<feature type="domain" description="Bacterial surface antigen (D15)" evidence="4">
    <location>
        <begin position="211"/>
        <end position="374"/>
    </location>
</feature>